<feature type="domain" description="Endonuclease/exonuclease/phosphatase" evidence="11">
    <location>
        <begin position="101"/>
        <end position="249"/>
    </location>
</feature>
<dbReference type="GO" id="GO:0046872">
    <property type="term" value="F:metal ion binding"/>
    <property type="evidence" value="ECO:0007669"/>
    <property type="project" value="UniProtKB-KW"/>
</dbReference>
<dbReference type="AlphaFoldDB" id="A0A2J7QCG6"/>
<evidence type="ECO:0000313" key="13">
    <source>
        <dbReference type="EMBL" id="PNF26265.1"/>
    </source>
</evidence>
<evidence type="ECO:0000313" key="14">
    <source>
        <dbReference type="Proteomes" id="UP000235965"/>
    </source>
</evidence>
<evidence type="ECO:0000256" key="9">
    <source>
        <dbReference type="ARBA" id="ARBA00023204"/>
    </source>
</evidence>
<keyword evidence="5" id="KW-0479">Metal-binding</keyword>
<keyword evidence="7" id="KW-0378">Hydrolase</keyword>
<keyword evidence="14" id="KW-1185">Reference proteome</keyword>
<dbReference type="InterPro" id="IPR036691">
    <property type="entry name" value="Endo/exonu/phosph_ase_sf"/>
</dbReference>
<evidence type="ECO:0000256" key="6">
    <source>
        <dbReference type="ARBA" id="ARBA00022763"/>
    </source>
</evidence>
<evidence type="ECO:0000256" key="1">
    <source>
        <dbReference type="ARBA" id="ARBA00001936"/>
    </source>
</evidence>
<evidence type="ECO:0000256" key="10">
    <source>
        <dbReference type="ARBA" id="ARBA00023242"/>
    </source>
</evidence>
<keyword evidence="6" id="KW-0227">DNA damage</keyword>
<dbReference type="GO" id="GO:0016605">
    <property type="term" value="C:PML body"/>
    <property type="evidence" value="ECO:0007669"/>
    <property type="project" value="UniProtKB-SubCell"/>
</dbReference>
<dbReference type="Proteomes" id="UP000235965">
    <property type="component" value="Unassembled WGS sequence"/>
</dbReference>
<accession>A0A2J7QCG6</accession>
<dbReference type="Pfam" id="PF22566">
    <property type="entry name" value="UBA_8"/>
    <property type="match status" value="1"/>
</dbReference>
<evidence type="ECO:0000259" key="11">
    <source>
        <dbReference type="Pfam" id="PF03372"/>
    </source>
</evidence>
<keyword evidence="4" id="KW-0540">Nuclease</keyword>
<dbReference type="GO" id="GO:0070260">
    <property type="term" value="F:5'-tyrosyl-DNA phosphodiesterase activity"/>
    <property type="evidence" value="ECO:0007669"/>
    <property type="project" value="TreeGrafter"/>
</dbReference>
<name>A0A2J7QCG6_9NEOP</name>
<dbReference type="PANTHER" id="PTHR15822:SF4">
    <property type="entry name" value="TYROSYL-DNA PHOSPHODIESTERASE 2"/>
    <property type="match status" value="1"/>
</dbReference>
<evidence type="ECO:0000256" key="2">
    <source>
        <dbReference type="ARBA" id="ARBA00001946"/>
    </source>
</evidence>
<comment type="subcellular location">
    <subcellularLocation>
        <location evidence="3">Nucleus</location>
        <location evidence="3">PML body</location>
    </subcellularLocation>
</comment>
<dbReference type="Gene3D" id="3.60.10.10">
    <property type="entry name" value="Endonuclease/exonuclease/phosphatase"/>
    <property type="match status" value="1"/>
</dbReference>
<dbReference type="InterPro" id="IPR009060">
    <property type="entry name" value="UBA-like_sf"/>
</dbReference>
<evidence type="ECO:0000256" key="5">
    <source>
        <dbReference type="ARBA" id="ARBA00022723"/>
    </source>
</evidence>
<dbReference type="InterPro" id="IPR051547">
    <property type="entry name" value="TDP2-like"/>
</dbReference>
<dbReference type="GO" id="GO:0005737">
    <property type="term" value="C:cytoplasm"/>
    <property type="evidence" value="ECO:0007669"/>
    <property type="project" value="TreeGrafter"/>
</dbReference>
<feature type="domain" description="UBA-like" evidence="12">
    <location>
        <begin position="17"/>
        <end position="58"/>
    </location>
</feature>
<evidence type="ECO:0000256" key="3">
    <source>
        <dbReference type="ARBA" id="ARBA00004322"/>
    </source>
</evidence>
<dbReference type="InterPro" id="IPR054109">
    <property type="entry name" value="UBA_8"/>
</dbReference>
<evidence type="ECO:0000256" key="4">
    <source>
        <dbReference type="ARBA" id="ARBA00022722"/>
    </source>
</evidence>
<organism evidence="13 14">
    <name type="scientific">Cryptotermes secundus</name>
    <dbReference type="NCBI Taxonomy" id="105785"/>
    <lineage>
        <taxon>Eukaryota</taxon>
        <taxon>Metazoa</taxon>
        <taxon>Ecdysozoa</taxon>
        <taxon>Arthropoda</taxon>
        <taxon>Hexapoda</taxon>
        <taxon>Insecta</taxon>
        <taxon>Pterygota</taxon>
        <taxon>Neoptera</taxon>
        <taxon>Polyneoptera</taxon>
        <taxon>Dictyoptera</taxon>
        <taxon>Blattodea</taxon>
        <taxon>Blattoidea</taxon>
        <taxon>Termitoidae</taxon>
        <taxon>Kalotermitidae</taxon>
        <taxon>Cryptotermitinae</taxon>
        <taxon>Cryptotermes</taxon>
    </lineage>
</organism>
<dbReference type="SUPFAM" id="SSF46934">
    <property type="entry name" value="UBA-like"/>
    <property type="match status" value="1"/>
</dbReference>
<gene>
    <name evidence="13" type="ORF">B7P43_G02667</name>
</gene>
<evidence type="ECO:0000259" key="12">
    <source>
        <dbReference type="Pfam" id="PF22566"/>
    </source>
</evidence>
<evidence type="ECO:0000256" key="7">
    <source>
        <dbReference type="ARBA" id="ARBA00022801"/>
    </source>
</evidence>
<dbReference type="SUPFAM" id="SSF56219">
    <property type="entry name" value="DNase I-like"/>
    <property type="match status" value="1"/>
</dbReference>
<dbReference type="CDD" id="cd14672">
    <property type="entry name" value="UBA_ceTYDP2_like"/>
    <property type="match status" value="1"/>
</dbReference>
<dbReference type="PANTHER" id="PTHR15822">
    <property type="entry name" value="TRAF AND TNF RECEPTOR-ASSOCIATED PROTEIN"/>
    <property type="match status" value="1"/>
</dbReference>
<protein>
    <submittedName>
        <fullName evidence="13">Uncharacterized protein</fullName>
    </submittedName>
</protein>
<dbReference type="CDD" id="cd09080">
    <property type="entry name" value="TDP2"/>
    <property type="match status" value="1"/>
</dbReference>
<proteinExistence type="predicted"/>
<dbReference type="InterPro" id="IPR005135">
    <property type="entry name" value="Endo/exonuclease/phosphatase"/>
</dbReference>
<dbReference type="EMBL" id="NEVH01016289">
    <property type="protein sequence ID" value="PNF26265.1"/>
    <property type="molecule type" value="Genomic_DNA"/>
</dbReference>
<dbReference type="GO" id="GO:0003697">
    <property type="term" value="F:single-stranded DNA binding"/>
    <property type="evidence" value="ECO:0007669"/>
    <property type="project" value="TreeGrafter"/>
</dbReference>
<keyword evidence="10" id="KW-0539">Nucleus</keyword>
<keyword evidence="9" id="KW-0234">DNA repair</keyword>
<dbReference type="Pfam" id="PF03372">
    <property type="entry name" value="Exo_endo_phos"/>
    <property type="match status" value="1"/>
</dbReference>
<keyword evidence="8" id="KW-0460">Magnesium</keyword>
<sequence>MSQSDELDSDIPDRDTCQKLTEQFAEVTGTDEACAQFYLQDRKWDLERSVNAFFEATQKGGVSALTDGDEGELVVNVNKDMVNALGLGQVTSEPPSKFSFVSWNLDGLDERNLKRRTKAVCKIIYMEHPDVIFFQEMIPETFSYIEGKLPEYMCIAGSTEGYFTATLLRRFTVYYDSHRITEHSGSLMMRNLLTVEAHIGSLKLQLVNTHLESTRDHSAERIKQLKDSFKIAQDFPEDYTVLLAGDMNLRDKEVKNDATRLCLILTQSCN</sequence>
<dbReference type="Gene3D" id="1.10.8.10">
    <property type="entry name" value="DNA helicase RuvA subunit, C-terminal domain"/>
    <property type="match status" value="1"/>
</dbReference>
<comment type="cofactor">
    <cofactor evidence="1">
        <name>Mn(2+)</name>
        <dbReference type="ChEBI" id="CHEBI:29035"/>
    </cofactor>
</comment>
<comment type="cofactor">
    <cofactor evidence="2">
        <name>Mg(2+)</name>
        <dbReference type="ChEBI" id="CHEBI:18420"/>
    </cofactor>
</comment>
<dbReference type="GO" id="GO:0006302">
    <property type="term" value="P:double-strand break repair"/>
    <property type="evidence" value="ECO:0007669"/>
    <property type="project" value="TreeGrafter"/>
</dbReference>
<comment type="caution">
    <text evidence="13">The sequence shown here is derived from an EMBL/GenBank/DDBJ whole genome shotgun (WGS) entry which is preliminary data.</text>
</comment>
<dbReference type="GO" id="GO:0004518">
    <property type="term" value="F:nuclease activity"/>
    <property type="evidence" value="ECO:0007669"/>
    <property type="project" value="UniProtKB-KW"/>
</dbReference>
<evidence type="ECO:0000256" key="8">
    <source>
        <dbReference type="ARBA" id="ARBA00022842"/>
    </source>
</evidence>
<dbReference type="OrthoDB" id="9975959at2759"/>
<reference evidence="13 14" key="1">
    <citation type="submission" date="2017-12" db="EMBL/GenBank/DDBJ databases">
        <title>Hemimetabolous genomes reveal molecular basis of termite eusociality.</title>
        <authorList>
            <person name="Harrison M.C."/>
            <person name="Jongepier E."/>
            <person name="Robertson H.M."/>
            <person name="Arning N."/>
            <person name="Bitard-Feildel T."/>
            <person name="Chao H."/>
            <person name="Childers C.P."/>
            <person name="Dinh H."/>
            <person name="Doddapaneni H."/>
            <person name="Dugan S."/>
            <person name="Gowin J."/>
            <person name="Greiner C."/>
            <person name="Han Y."/>
            <person name="Hu H."/>
            <person name="Hughes D.S.T."/>
            <person name="Huylmans A.-K."/>
            <person name="Kemena C."/>
            <person name="Kremer L.P.M."/>
            <person name="Lee S.L."/>
            <person name="Lopez-Ezquerra A."/>
            <person name="Mallet L."/>
            <person name="Monroy-Kuhn J.M."/>
            <person name="Moser A."/>
            <person name="Murali S.C."/>
            <person name="Muzny D.M."/>
            <person name="Otani S."/>
            <person name="Piulachs M.-D."/>
            <person name="Poelchau M."/>
            <person name="Qu J."/>
            <person name="Schaub F."/>
            <person name="Wada-Katsumata A."/>
            <person name="Worley K.C."/>
            <person name="Xie Q."/>
            <person name="Ylla G."/>
            <person name="Poulsen M."/>
            <person name="Gibbs R.A."/>
            <person name="Schal C."/>
            <person name="Richards S."/>
            <person name="Belles X."/>
            <person name="Korb J."/>
            <person name="Bornberg-Bauer E."/>
        </authorList>
    </citation>
    <scope>NUCLEOTIDE SEQUENCE [LARGE SCALE GENOMIC DNA]</scope>
    <source>
        <tissue evidence="13">Whole body</tissue>
    </source>
</reference>